<feature type="domain" description="Ig-like" evidence="8">
    <location>
        <begin position="437"/>
        <end position="523"/>
    </location>
</feature>
<dbReference type="InterPro" id="IPR051275">
    <property type="entry name" value="Cell_adhesion_signaling"/>
</dbReference>
<keyword evidence="4" id="KW-0325">Glycoprotein</keyword>
<feature type="region of interest" description="Disordered" evidence="6">
    <location>
        <begin position="943"/>
        <end position="993"/>
    </location>
</feature>
<dbReference type="Gene3D" id="2.60.40.10">
    <property type="entry name" value="Immunoglobulins"/>
    <property type="match status" value="5"/>
</dbReference>
<dbReference type="InterPro" id="IPR007110">
    <property type="entry name" value="Ig-like_dom"/>
</dbReference>
<evidence type="ECO:0000256" key="5">
    <source>
        <dbReference type="ARBA" id="ARBA00023319"/>
    </source>
</evidence>
<dbReference type="Pfam" id="PF07679">
    <property type="entry name" value="I-set"/>
    <property type="match status" value="1"/>
</dbReference>
<dbReference type="Pfam" id="PF13927">
    <property type="entry name" value="Ig_3"/>
    <property type="match status" value="2"/>
</dbReference>
<evidence type="ECO:0000256" key="1">
    <source>
        <dbReference type="ARBA" id="ARBA00004479"/>
    </source>
</evidence>
<dbReference type="InterPro" id="IPR036179">
    <property type="entry name" value="Ig-like_dom_sf"/>
</dbReference>
<protein>
    <submittedName>
        <fullName evidence="9">Irregular chiasm C-roughest protein</fullName>
    </submittedName>
</protein>
<dbReference type="OrthoDB" id="6413693at2759"/>
<keyword evidence="7" id="KW-1133">Transmembrane helix</keyword>
<keyword evidence="3" id="KW-1015">Disulfide bond</keyword>
<dbReference type="AlphaFoldDB" id="A0A4C1WCG9"/>
<dbReference type="GO" id="GO:0005886">
    <property type="term" value="C:plasma membrane"/>
    <property type="evidence" value="ECO:0007669"/>
    <property type="project" value="TreeGrafter"/>
</dbReference>
<feature type="region of interest" description="Disordered" evidence="6">
    <location>
        <begin position="1"/>
        <end position="28"/>
    </location>
</feature>
<feature type="region of interest" description="Disordered" evidence="6">
    <location>
        <begin position="831"/>
        <end position="857"/>
    </location>
</feature>
<dbReference type="InterPro" id="IPR013162">
    <property type="entry name" value="CD80_C2-set"/>
</dbReference>
<dbReference type="PANTHER" id="PTHR11640:SF31">
    <property type="entry name" value="IRREGULAR CHIASM C-ROUGHEST PROTEIN-RELATED"/>
    <property type="match status" value="1"/>
</dbReference>
<dbReference type="GO" id="GO:0098609">
    <property type="term" value="P:cell-cell adhesion"/>
    <property type="evidence" value="ECO:0007669"/>
    <property type="project" value="TreeGrafter"/>
</dbReference>
<dbReference type="InterPro" id="IPR003599">
    <property type="entry name" value="Ig_sub"/>
</dbReference>
<dbReference type="InterPro" id="IPR003598">
    <property type="entry name" value="Ig_sub2"/>
</dbReference>
<name>A0A4C1WCG9_EUMVA</name>
<dbReference type="Pfam" id="PF08205">
    <property type="entry name" value="C2-set_2"/>
    <property type="match status" value="1"/>
</dbReference>
<evidence type="ECO:0000256" key="3">
    <source>
        <dbReference type="ARBA" id="ARBA00023157"/>
    </source>
</evidence>
<evidence type="ECO:0000313" key="10">
    <source>
        <dbReference type="Proteomes" id="UP000299102"/>
    </source>
</evidence>
<evidence type="ECO:0000313" key="9">
    <source>
        <dbReference type="EMBL" id="GBP47854.1"/>
    </source>
</evidence>
<sequence>MSGRGDDGDKPRNPKTLIGLPSKSGGPLGRMLIASNRRRLKNTGHETSSPAARGAEILNNNPQKIECGHVDRWTVDMASLFGNRRTGGGENSSNTLRPHKKQIRWTKSFVFILLHIVSCCDGQQRFAMEPEDKTSSNGMEWNRNGNFSYCPSATPTGIGGLNQLLFLEIRRIVICASFSGSIQRLEYTADITLAVEIQWLSALPPNCKSAILGTDVILPCRVENKVGELQWTKDDFGMGTNRTLNGFPRYTMIGSDEESNYSLEIRNVSLEDDGIYQCQVSSGLDGREGQGLMTIVVIGAMANSGTDFLAWFSRHGAGGSPAIRSRYAQLTVIVAPDPPKILQGAFIDATADEPVVIECVSVGGKPAAEITWVDNRQNVITDSVKNIEELMPDGHRSIITLKPKERHHNQTFTCQAQNIADRAFRVASIHIEVKYRPKVKVTVKSGENGVTPEGTDARIGCSVEANPSAVSYQWYINRKAVIGDYAEELIIFNVSRDLNDATVKCEVTNKVGKGEGTATLEVAYPPSFISRPRNGAAAIGGTVTLSCDVDGHPEPRITWLHHEPGKIGAAAAARKIYEIEGEDTVNDRTAQRWFNRCDGGDLTLQHLSRSGRPPVRDIERVVSYCIDRKFKKLSETFMKPSLALDAKNKVKGKSNRLRVKVSNSTAGRYTCKASVDVEGYPEIEADAMIFIKGSPKIISNTTQFGIEGERAVVECSSVSFPKPDDIRWYFQGREISFLHDRDYASVEETMPDGTIRASLVIRASQPGHYGVYNCSVTNELGNDNIAIVFNPYRTLPVLLILVGVTSGLVIFSAFVVLVVLCYRRSRSNQQIGKKPDVTVTGDTYKESDRSSNISDLKVPHTDGTYELDYSNGSDNTIGSSMKLAGLPLAGPVALPNMRTDDPLMQFRYSNDYNDPTYNEYYKGPGYMSYPDYNQEYAPPTIRIQSPTQLDPSNNRSLQGSLTRSIDTASTVPLSSSQSSSLQRSNNPREESDAINNLGLPATAEAFSKGNRACEPTGSRKSPPPMKIRNSRSHHCIASPLARSRMSDREGNGQIERRMS</sequence>
<keyword evidence="10" id="KW-1185">Reference proteome</keyword>
<comment type="subcellular location">
    <subcellularLocation>
        <location evidence="1">Membrane</location>
        <topology evidence="1">Single-pass type I membrane protein</topology>
    </subcellularLocation>
</comment>
<reference evidence="9 10" key="1">
    <citation type="journal article" date="2019" name="Commun. Biol.">
        <title>The bagworm genome reveals a unique fibroin gene that provides high tensile strength.</title>
        <authorList>
            <person name="Kono N."/>
            <person name="Nakamura H."/>
            <person name="Ohtoshi R."/>
            <person name="Tomita M."/>
            <person name="Numata K."/>
            <person name="Arakawa K."/>
        </authorList>
    </citation>
    <scope>NUCLEOTIDE SEQUENCE [LARGE SCALE GENOMIC DNA]</scope>
</reference>
<dbReference type="InterPro" id="IPR013783">
    <property type="entry name" value="Ig-like_fold"/>
</dbReference>
<dbReference type="PANTHER" id="PTHR11640">
    <property type="entry name" value="NEPHRIN"/>
    <property type="match status" value="1"/>
</dbReference>
<feature type="compositionally biased region" description="Basic and acidic residues" evidence="6">
    <location>
        <begin position="1044"/>
        <end position="1059"/>
    </location>
</feature>
<feature type="domain" description="Ig-like" evidence="8">
    <location>
        <begin position="339"/>
        <end position="432"/>
    </location>
</feature>
<feature type="compositionally biased region" description="Polar residues" evidence="6">
    <location>
        <begin position="943"/>
        <end position="971"/>
    </location>
</feature>
<keyword evidence="5" id="KW-0393">Immunoglobulin domain</keyword>
<evidence type="ECO:0000256" key="2">
    <source>
        <dbReference type="ARBA" id="ARBA00023136"/>
    </source>
</evidence>
<feature type="compositionally biased region" description="Basic and acidic residues" evidence="6">
    <location>
        <begin position="1"/>
        <end position="12"/>
    </location>
</feature>
<proteinExistence type="predicted"/>
<dbReference type="SMART" id="SM00408">
    <property type="entry name" value="IGc2"/>
    <property type="match status" value="5"/>
</dbReference>
<feature type="region of interest" description="Disordered" evidence="6">
    <location>
        <begin position="1007"/>
        <end position="1059"/>
    </location>
</feature>
<dbReference type="PROSITE" id="PS50835">
    <property type="entry name" value="IG_LIKE"/>
    <property type="match status" value="5"/>
</dbReference>
<dbReference type="STRING" id="151549.A0A4C1WCG9"/>
<feature type="transmembrane region" description="Helical" evidence="7">
    <location>
        <begin position="797"/>
        <end position="822"/>
    </location>
</feature>
<dbReference type="InterPro" id="IPR013098">
    <property type="entry name" value="Ig_I-set"/>
</dbReference>
<organism evidence="9 10">
    <name type="scientific">Eumeta variegata</name>
    <name type="common">Bagworm moth</name>
    <name type="synonym">Eumeta japonica</name>
    <dbReference type="NCBI Taxonomy" id="151549"/>
    <lineage>
        <taxon>Eukaryota</taxon>
        <taxon>Metazoa</taxon>
        <taxon>Ecdysozoa</taxon>
        <taxon>Arthropoda</taxon>
        <taxon>Hexapoda</taxon>
        <taxon>Insecta</taxon>
        <taxon>Pterygota</taxon>
        <taxon>Neoptera</taxon>
        <taxon>Endopterygota</taxon>
        <taxon>Lepidoptera</taxon>
        <taxon>Glossata</taxon>
        <taxon>Ditrysia</taxon>
        <taxon>Tineoidea</taxon>
        <taxon>Psychidae</taxon>
        <taxon>Oiketicinae</taxon>
        <taxon>Eumeta</taxon>
    </lineage>
</organism>
<evidence type="ECO:0000256" key="7">
    <source>
        <dbReference type="SAM" id="Phobius"/>
    </source>
</evidence>
<dbReference type="SMART" id="SM00409">
    <property type="entry name" value="IG"/>
    <property type="match status" value="5"/>
</dbReference>
<dbReference type="CDD" id="cd00096">
    <property type="entry name" value="Ig"/>
    <property type="match status" value="2"/>
</dbReference>
<evidence type="ECO:0000259" key="8">
    <source>
        <dbReference type="PROSITE" id="PS50835"/>
    </source>
</evidence>
<feature type="domain" description="Ig-like" evidence="8">
    <location>
        <begin position="526"/>
        <end position="674"/>
    </location>
</feature>
<gene>
    <name evidence="9" type="primary">rst</name>
    <name evidence="9" type="ORF">EVAR_43545_1</name>
</gene>
<dbReference type="SUPFAM" id="SSF48726">
    <property type="entry name" value="Immunoglobulin"/>
    <property type="match status" value="4"/>
</dbReference>
<keyword evidence="7" id="KW-0812">Transmembrane</keyword>
<keyword evidence="2 7" id="KW-0472">Membrane</keyword>
<accession>A0A4C1WCG9</accession>
<dbReference type="GO" id="GO:0005911">
    <property type="term" value="C:cell-cell junction"/>
    <property type="evidence" value="ECO:0007669"/>
    <property type="project" value="TreeGrafter"/>
</dbReference>
<feature type="domain" description="Ig-like" evidence="8">
    <location>
        <begin position="213"/>
        <end position="294"/>
    </location>
</feature>
<comment type="caution">
    <text evidence="9">The sequence shown here is derived from an EMBL/GenBank/DDBJ whole genome shotgun (WGS) entry which is preliminary data.</text>
</comment>
<dbReference type="EMBL" id="BGZK01000511">
    <property type="protein sequence ID" value="GBP47854.1"/>
    <property type="molecule type" value="Genomic_DNA"/>
</dbReference>
<evidence type="ECO:0000256" key="4">
    <source>
        <dbReference type="ARBA" id="ARBA00023180"/>
    </source>
</evidence>
<feature type="compositionally biased region" description="Low complexity" evidence="6">
    <location>
        <begin position="972"/>
        <end position="985"/>
    </location>
</feature>
<evidence type="ECO:0000256" key="6">
    <source>
        <dbReference type="SAM" id="MobiDB-lite"/>
    </source>
</evidence>
<dbReference type="GO" id="GO:0050839">
    <property type="term" value="F:cell adhesion molecule binding"/>
    <property type="evidence" value="ECO:0007669"/>
    <property type="project" value="TreeGrafter"/>
</dbReference>
<dbReference type="Proteomes" id="UP000299102">
    <property type="component" value="Unassembled WGS sequence"/>
</dbReference>
<feature type="domain" description="Ig-like" evidence="8">
    <location>
        <begin position="695"/>
        <end position="786"/>
    </location>
</feature>